<name>A0A255XUN3_9PROT</name>
<feature type="compositionally biased region" description="Low complexity" evidence="1">
    <location>
        <begin position="132"/>
        <end position="143"/>
    </location>
</feature>
<feature type="compositionally biased region" description="Low complexity" evidence="1">
    <location>
        <begin position="52"/>
        <end position="77"/>
    </location>
</feature>
<accession>A0A255XUN3</accession>
<evidence type="ECO:0000313" key="2">
    <source>
        <dbReference type="EMBL" id="OYQ20611.1"/>
    </source>
</evidence>
<protein>
    <submittedName>
        <fullName evidence="2">Uncharacterized protein</fullName>
    </submittedName>
</protein>
<sequence>MARGTEKATETPKEKPNNDLPDTSKDRIMTKIAAGFAALVLSVSGMALASGATTLPAPAPEAPVKAAATTPAAPVKEQAGKVQAPVQASGAAETKAAPTVKPVAPDASKTEVKPEVKTEVAPVKKTDDKAVQGAAATGAQTGAPVKTTTN</sequence>
<gene>
    <name evidence="2" type="ORF">CHR90_04375</name>
</gene>
<dbReference type="AlphaFoldDB" id="A0A255XUN3"/>
<comment type="caution">
    <text evidence="2">The sequence shown here is derived from an EMBL/GenBank/DDBJ whole genome shotgun (WGS) entry which is preliminary data.</text>
</comment>
<evidence type="ECO:0000313" key="3">
    <source>
        <dbReference type="Proteomes" id="UP000216361"/>
    </source>
</evidence>
<keyword evidence="3" id="KW-1185">Reference proteome</keyword>
<feature type="region of interest" description="Disordered" evidence="1">
    <location>
        <begin position="1"/>
        <end position="26"/>
    </location>
</feature>
<organism evidence="2 3">
    <name type="scientific">Elstera cyanobacteriorum</name>
    <dbReference type="NCBI Taxonomy" id="2022747"/>
    <lineage>
        <taxon>Bacteria</taxon>
        <taxon>Pseudomonadati</taxon>
        <taxon>Pseudomonadota</taxon>
        <taxon>Alphaproteobacteria</taxon>
        <taxon>Rhodospirillales</taxon>
        <taxon>Rhodospirillaceae</taxon>
        <taxon>Elstera</taxon>
    </lineage>
</organism>
<feature type="compositionally biased region" description="Basic and acidic residues" evidence="1">
    <location>
        <begin position="108"/>
        <end position="130"/>
    </location>
</feature>
<reference evidence="2 3" key="1">
    <citation type="submission" date="2017-07" db="EMBL/GenBank/DDBJ databases">
        <title>Elstera cyanobacteriorum sp. nov., a novel bacterium isolated from cyanobacterial aggregates in a eutrophic lake.</title>
        <authorList>
            <person name="Cai H."/>
        </authorList>
    </citation>
    <scope>NUCLEOTIDE SEQUENCE [LARGE SCALE GENOMIC DNA]</scope>
    <source>
        <strain evidence="2 3">TH019</strain>
    </source>
</reference>
<proteinExistence type="predicted"/>
<dbReference type="Proteomes" id="UP000216361">
    <property type="component" value="Unassembled WGS sequence"/>
</dbReference>
<feature type="region of interest" description="Disordered" evidence="1">
    <location>
        <begin position="52"/>
        <end position="150"/>
    </location>
</feature>
<evidence type="ECO:0000256" key="1">
    <source>
        <dbReference type="SAM" id="MobiDB-lite"/>
    </source>
</evidence>
<dbReference type="EMBL" id="NOXS01000027">
    <property type="protein sequence ID" value="OYQ20611.1"/>
    <property type="molecule type" value="Genomic_DNA"/>
</dbReference>